<name>A0A8H5U8C7_9HYPO</name>
<dbReference type="Proteomes" id="UP000562682">
    <property type="component" value="Unassembled WGS sequence"/>
</dbReference>
<sequence length="388" mass="41671">MKALLCLLSVLSTIGSCGPTHRCQDVTFSVSGTAENFNITGIPLNNPSSLAEILLTVKPPGITISGSQTLAGRFCEPTVDILKNKGKLQVLFSSITGNRENWSAQGGPTFGFMPYKSELYSWVDYANAQGYPTLALDRLGSGKSSHPDPVLVVQAPYENALYHDLAQQIRSGSTGSLPHKFDFLVWVGNSYGSQLGAAAAGRYPKDFDEYVLTGFSKSVLPSLPGISLQKPVPAAVAIPDRYGHLSPGYVTSSNEPARTGSFFGSKAQADWDSINSQLFYERRDVVSLGQFFSVYGLPFLGNGFTGRVLVLTGEQDQAFCGPGSSTIGPAYCGPLLRQTGSLFPDAEYNWKSVDRTGHAIQFFMSASKVRDIAHRFLAGENFHGGPPA</sequence>
<gene>
    <name evidence="3" type="ORF">FDENT_6643</name>
</gene>
<evidence type="ECO:0000256" key="1">
    <source>
        <dbReference type="SAM" id="SignalP"/>
    </source>
</evidence>
<accession>A0A8H5U8C7</accession>
<feature type="signal peptide" evidence="1">
    <location>
        <begin position="1"/>
        <end position="17"/>
    </location>
</feature>
<evidence type="ECO:0000313" key="4">
    <source>
        <dbReference type="Proteomes" id="UP000562682"/>
    </source>
</evidence>
<dbReference type="PROSITE" id="PS51257">
    <property type="entry name" value="PROKAR_LIPOPROTEIN"/>
    <property type="match status" value="1"/>
</dbReference>
<feature type="domain" description="AB hydrolase-1" evidence="2">
    <location>
        <begin position="120"/>
        <end position="317"/>
    </location>
</feature>
<dbReference type="SUPFAM" id="SSF53474">
    <property type="entry name" value="alpha/beta-Hydrolases"/>
    <property type="match status" value="1"/>
</dbReference>
<dbReference type="Pfam" id="PF00561">
    <property type="entry name" value="Abhydrolase_1"/>
    <property type="match status" value="1"/>
</dbReference>
<proteinExistence type="predicted"/>
<keyword evidence="4" id="KW-1185">Reference proteome</keyword>
<dbReference type="InterPro" id="IPR000073">
    <property type="entry name" value="AB_hydrolase_1"/>
</dbReference>
<evidence type="ECO:0000259" key="2">
    <source>
        <dbReference type="Pfam" id="PF00561"/>
    </source>
</evidence>
<dbReference type="Gene3D" id="3.40.50.1820">
    <property type="entry name" value="alpha/beta hydrolase"/>
    <property type="match status" value="1"/>
</dbReference>
<dbReference type="GO" id="GO:0016787">
    <property type="term" value="F:hydrolase activity"/>
    <property type="evidence" value="ECO:0007669"/>
    <property type="project" value="UniProtKB-KW"/>
</dbReference>
<dbReference type="InterPro" id="IPR029058">
    <property type="entry name" value="AB_hydrolase_fold"/>
</dbReference>
<dbReference type="AlphaFoldDB" id="A0A8H5U8C7"/>
<dbReference type="EMBL" id="JAAOAK010000177">
    <property type="protein sequence ID" value="KAF5684638.1"/>
    <property type="molecule type" value="Genomic_DNA"/>
</dbReference>
<keyword evidence="1" id="KW-0732">Signal</keyword>
<evidence type="ECO:0000313" key="3">
    <source>
        <dbReference type="EMBL" id="KAF5684638.1"/>
    </source>
</evidence>
<feature type="chain" id="PRO_5034347089" evidence="1">
    <location>
        <begin position="18"/>
        <end position="388"/>
    </location>
</feature>
<organism evidence="3 4">
    <name type="scientific">Fusarium denticulatum</name>
    <dbReference type="NCBI Taxonomy" id="48507"/>
    <lineage>
        <taxon>Eukaryota</taxon>
        <taxon>Fungi</taxon>
        <taxon>Dikarya</taxon>
        <taxon>Ascomycota</taxon>
        <taxon>Pezizomycotina</taxon>
        <taxon>Sordariomycetes</taxon>
        <taxon>Hypocreomycetidae</taxon>
        <taxon>Hypocreales</taxon>
        <taxon>Nectriaceae</taxon>
        <taxon>Fusarium</taxon>
        <taxon>Fusarium fujikuroi species complex</taxon>
    </lineage>
</organism>
<reference evidence="3 4" key="1">
    <citation type="submission" date="2020-05" db="EMBL/GenBank/DDBJ databases">
        <title>Identification and distribution of gene clusters putatively required for synthesis of sphingolipid metabolism inhibitors in phylogenetically diverse species of the filamentous fungus Fusarium.</title>
        <authorList>
            <person name="Kim H.-S."/>
            <person name="Busman M."/>
            <person name="Brown D.W."/>
            <person name="Divon H."/>
            <person name="Uhlig S."/>
            <person name="Proctor R.H."/>
        </authorList>
    </citation>
    <scope>NUCLEOTIDE SEQUENCE [LARGE SCALE GENOMIC DNA]</scope>
    <source>
        <strain evidence="3 4">NRRL 25311</strain>
    </source>
</reference>
<protein>
    <submittedName>
        <fullName evidence="3">Alpha beta-hydrolase</fullName>
    </submittedName>
</protein>
<comment type="caution">
    <text evidence="3">The sequence shown here is derived from an EMBL/GenBank/DDBJ whole genome shotgun (WGS) entry which is preliminary data.</text>
</comment>
<keyword evidence="3" id="KW-0378">Hydrolase</keyword>